<evidence type="ECO:0000313" key="3">
    <source>
        <dbReference type="Proteomes" id="UP000016922"/>
    </source>
</evidence>
<protein>
    <submittedName>
        <fullName evidence="2">Uncharacterized protein</fullName>
    </submittedName>
</protein>
<evidence type="ECO:0000256" key="1">
    <source>
        <dbReference type="SAM" id="MobiDB-lite"/>
    </source>
</evidence>
<dbReference type="EMBL" id="KE145373">
    <property type="protein sequence ID" value="EPE24591.1"/>
    <property type="molecule type" value="Genomic_DNA"/>
</dbReference>
<feature type="compositionally biased region" description="Basic and acidic residues" evidence="1">
    <location>
        <begin position="75"/>
        <end position="85"/>
    </location>
</feature>
<proteinExistence type="predicted"/>
<dbReference type="Proteomes" id="UP000016922">
    <property type="component" value="Unassembled WGS sequence"/>
</dbReference>
<dbReference type="KEGG" id="glz:GLAREA_08443"/>
<name>S3CXM8_GLAL2</name>
<dbReference type="HOGENOM" id="CLU_183211_0_0_1"/>
<feature type="region of interest" description="Disordered" evidence="1">
    <location>
        <begin position="1"/>
        <end position="21"/>
    </location>
</feature>
<dbReference type="RefSeq" id="XP_008088679.1">
    <property type="nucleotide sequence ID" value="XM_008090488.1"/>
</dbReference>
<dbReference type="OrthoDB" id="3513895at2759"/>
<organism evidence="2 3">
    <name type="scientific">Glarea lozoyensis (strain ATCC 20868 / MF5171)</name>
    <dbReference type="NCBI Taxonomy" id="1116229"/>
    <lineage>
        <taxon>Eukaryota</taxon>
        <taxon>Fungi</taxon>
        <taxon>Dikarya</taxon>
        <taxon>Ascomycota</taxon>
        <taxon>Pezizomycotina</taxon>
        <taxon>Leotiomycetes</taxon>
        <taxon>Helotiales</taxon>
        <taxon>Helotiaceae</taxon>
        <taxon>Glarea</taxon>
    </lineage>
</organism>
<dbReference type="GeneID" id="19467492"/>
<dbReference type="OMA" id="WKQENDK"/>
<gene>
    <name evidence="2" type="ORF">GLAREA_08443</name>
</gene>
<dbReference type="AlphaFoldDB" id="S3CXM8"/>
<sequence>MPETGKRPLLQKTPLSAPKPKAIGASYVQERASNSEVTVVRGKAMKLTPVEWSSQEIPKPFLDPTIIQRRIAAEKQWKQENDKNTRQQAGRGST</sequence>
<evidence type="ECO:0000313" key="2">
    <source>
        <dbReference type="EMBL" id="EPE24591.1"/>
    </source>
</evidence>
<accession>S3CXM8</accession>
<feature type="region of interest" description="Disordered" evidence="1">
    <location>
        <begin position="75"/>
        <end position="94"/>
    </location>
</feature>
<reference evidence="2 3" key="1">
    <citation type="journal article" date="2013" name="BMC Genomics">
        <title>Genomics-driven discovery of the pneumocandin biosynthetic gene cluster in the fungus Glarea lozoyensis.</title>
        <authorList>
            <person name="Chen L."/>
            <person name="Yue Q."/>
            <person name="Zhang X."/>
            <person name="Xiang M."/>
            <person name="Wang C."/>
            <person name="Li S."/>
            <person name="Che Y."/>
            <person name="Ortiz-Lopez F.J."/>
            <person name="Bills G.F."/>
            <person name="Liu X."/>
            <person name="An Z."/>
        </authorList>
    </citation>
    <scope>NUCLEOTIDE SEQUENCE [LARGE SCALE GENOMIC DNA]</scope>
    <source>
        <strain evidence="3">ATCC 20868 / MF5171</strain>
    </source>
</reference>
<keyword evidence="3" id="KW-1185">Reference proteome</keyword>